<organism evidence="3 4">
    <name type="scientific">Hymenobacter crusticola</name>
    <dbReference type="NCBI Taxonomy" id="1770526"/>
    <lineage>
        <taxon>Bacteria</taxon>
        <taxon>Pseudomonadati</taxon>
        <taxon>Bacteroidota</taxon>
        <taxon>Cytophagia</taxon>
        <taxon>Cytophagales</taxon>
        <taxon>Hymenobacteraceae</taxon>
        <taxon>Hymenobacter</taxon>
    </lineage>
</organism>
<comment type="caution">
    <text evidence="3">The sequence shown here is derived from an EMBL/GenBank/DDBJ whole genome shotgun (WGS) entry which is preliminary data.</text>
</comment>
<dbReference type="EMBL" id="MTSE01000004">
    <property type="protein sequence ID" value="OUJ74093.1"/>
    <property type="molecule type" value="Genomic_DNA"/>
</dbReference>
<dbReference type="PANTHER" id="PTHR34220">
    <property type="entry name" value="SENSOR HISTIDINE KINASE YPDA"/>
    <property type="match status" value="1"/>
</dbReference>
<evidence type="ECO:0000259" key="2">
    <source>
        <dbReference type="Pfam" id="PF06580"/>
    </source>
</evidence>
<keyword evidence="1" id="KW-0812">Transmembrane</keyword>
<dbReference type="InterPro" id="IPR050640">
    <property type="entry name" value="Bact_2-comp_sensor_kinase"/>
</dbReference>
<dbReference type="RefSeq" id="WP_086593945.1">
    <property type="nucleotide sequence ID" value="NZ_MTSE01000004.1"/>
</dbReference>
<dbReference type="PANTHER" id="PTHR34220:SF7">
    <property type="entry name" value="SENSOR HISTIDINE KINASE YPDA"/>
    <property type="match status" value="1"/>
</dbReference>
<sequence length="370" mass="43164">MPLPTETYHLSSRQKWKLALSLIVIYYPILTYVNFPEWDRSWTGVQRGLPLFFIGSVVMVLFYFVWLSLVEWIQHRLFGWFGEDFLLELRLPAQLITLLTSTALAAAFLMAYGSVMYLLTRFLPHAEHRSPRIALSPEHISLFRRANEGFFLMLMLSAFYLIANSRALLRVRAFHRRTEQLENENLQAQFAALKNQVNPHFLFNSLSILSSLVYVDAELSEKFIDQLSRSYRYTLEQKDNDLVPLSTELDFIKSYTFLLKIRFEEKFDVVLDIPEADRQHYRVAPLTLQLLVENAVKHNQMSVENPLHVCIGLEEQELVVRNSLQRRPTVTASTGLGLQNILNRYRLLTPRPVRVEETDDTFVVRIPLLL</sequence>
<reference evidence="3 4" key="1">
    <citation type="submission" date="2017-01" db="EMBL/GenBank/DDBJ databases">
        <title>A new Hymenobacter.</title>
        <authorList>
            <person name="Liang Y."/>
            <person name="Feng F."/>
        </authorList>
    </citation>
    <scope>NUCLEOTIDE SEQUENCE [LARGE SCALE GENOMIC DNA]</scope>
    <source>
        <strain evidence="3">MIMBbqt21</strain>
    </source>
</reference>
<dbReference type="AlphaFoldDB" id="A0A243WEG0"/>
<dbReference type="Proteomes" id="UP000194873">
    <property type="component" value="Unassembled WGS sequence"/>
</dbReference>
<dbReference type="InterPro" id="IPR010559">
    <property type="entry name" value="Sig_transdc_His_kin_internal"/>
</dbReference>
<keyword evidence="1" id="KW-0472">Membrane</keyword>
<evidence type="ECO:0000313" key="4">
    <source>
        <dbReference type="Proteomes" id="UP000194873"/>
    </source>
</evidence>
<dbReference type="Pfam" id="PF06580">
    <property type="entry name" value="His_kinase"/>
    <property type="match status" value="1"/>
</dbReference>
<dbReference type="GO" id="GO:0000155">
    <property type="term" value="F:phosphorelay sensor kinase activity"/>
    <property type="evidence" value="ECO:0007669"/>
    <property type="project" value="InterPro"/>
</dbReference>
<feature type="transmembrane region" description="Helical" evidence="1">
    <location>
        <begin position="18"/>
        <end position="35"/>
    </location>
</feature>
<dbReference type="GO" id="GO:0016020">
    <property type="term" value="C:membrane"/>
    <property type="evidence" value="ECO:0007669"/>
    <property type="project" value="InterPro"/>
</dbReference>
<feature type="domain" description="Signal transduction histidine kinase internal region" evidence="2">
    <location>
        <begin position="188"/>
        <end position="267"/>
    </location>
</feature>
<gene>
    <name evidence="3" type="ORF">BXP70_10140</name>
</gene>
<proteinExistence type="predicted"/>
<accession>A0A243WEG0</accession>
<keyword evidence="4" id="KW-1185">Reference proteome</keyword>
<feature type="transmembrane region" description="Helical" evidence="1">
    <location>
        <begin position="51"/>
        <end position="74"/>
    </location>
</feature>
<protein>
    <recommendedName>
        <fullName evidence="2">Signal transduction histidine kinase internal region domain-containing protein</fullName>
    </recommendedName>
</protein>
<evidence type="ECO:0000256" key="1">
    <source>
        <dbReference type="SAM" id="Phobius"/>
    </source>
</evidence>
<feature type="transmembrane region" description="Helical" evidence="1">
    <location>
        <begin position="95"/>
        <end position="119"/>
    </location>
</feature>
<feature type="transmembrane region" description="Helical" evidence="1">
    <location>
        <begin position="150"/>
        <end position="169"/>
    </location>
</feature>
<name>A0A243WEG0_9BACT</name>
<dbReference type="OrthoDB" id="927174at2"/>
<evidence type="ECO:0000313" key="3">
    <source>
        <dbReference type="EMBL" id="OUJ74093.1"/>
    </source>
</evidence>
<keyword evidence="1" id="KW-1133">Transmembrane helix</keyword>